<comment type="caution">
    <text evidence="12">The sequence shown here is derived from an EMBL/GenBank/DDBJ whole genome shotgun (WGS) entry which is preliminary data.</text>
</comment>
<comment type="function">
    <text evidence="10">Acts as a component of the essential kinetochore-associated NDC80 complex, which is required for chromosome segregation and spindle checkpoint activity.</text>
</comment>
<evidence type="ECO:0000256" key="5">
    <source>
        <dbReference type="ARBA" id="ARBA00022838"/>
    </source>
</evidence>
<protein>
    <recommendedName>
        <fullName evidence="10">Kinetochore protein Spc24</fullName>
    </recommendedName>
</protein>
<keyword evidence="3 10" id="KW-0132">Cell division</keyword>
<comment type="similarity">
    <text evidence="1 10">Belongs to the SPC24 family.</text>
</comment>
<keyword evidence="8 10" id="KW-0131">Cell cycle</keyword>
<dbReference type="CDD" id="cd11565">
    <property type="entry name" value="RWD_Spc24"/>
    <property type="match status" value="1"/>
</dbReference>
<keyword evidence="5 10" id="KW-0995">Kinetochore</keyword>
<evidence type="ECO:0000256" key="9">
    <source>
        <dbReference type="ARBA" id="ARBA00023328"/>
    </source>
</evidence>
<dbReference type="Pfam" id="PF08286">
    <property type="entry name" value="Spc24"/>
    <property type="match status" value="1"/>
</dbReference>
<accession>A0A8H4QQ30</accession>
<keyword evidence="6 11" id="KW-0175">Coiled coil</keyword>
<dbReference type="Proteomes" id="UP000521872">
    <property type="component" value="Unassembled WGS sequence"/>
</dbReference>
<dbReference type="GO" id="GO:0031262">
    <property type="term" value="C:Ndc80 complex"/>
    <property type="evidence" value="ECO:0007669"/>
    <property type="project" value="TreeGrafter"/>
</dbReference>
<keyword evidence="7 10" id="KW-0539">Nucleus</keyword>
<evidence type="ECO:0000256" key="10">
    <source>
        <dbReference type="RuleBase" id="RU368011"/>
    </source>
</evidence>
<evidence type="ECO:0000256" key="11">
    <source>
        <dbReference type="SAM" id="Coils"/>
    </source>
</evidence>
<dbReference type="GO" id="GO:0007059">
    <property type="term" value="P:chromosome segregation"/>
    <property type="evidence" value="ECO:0007669"/>
    <property type="project" value="TreeGrafter"/>
</dbReference>
<evidence type="ECO:0000256" key="4">
    <source>
        <dbReference type="ARBA" id="ARBA00022776"/>
    </source>
</evidence>
<organism evidence="12 13">
    <name type="scientific">Agrocybe pediades</name>
    <dbReference type="NCBI Taxonomy" id="84607"/>
    <lineage>
        <taxon>Eukaryota</taxon>
        <taxon>Fungi</taxon>
        <taxon>Dikarya</taxon>
        <taxon>Basidiomycota</taxon>
        <taxon>Agaricomycotina</taxon>
        <taxon>Agaricomycetes</taxon>
        <taxon>Agaricomycetidae</taxon>
        <taxon>Agaricales</taxon>
        <taxon>Agaricineae</taxon>
        <taxon>Strophariaceae</taxon>
        <taxon>Agrocybe</taxon>
    </lineage>
</organism>
<evidence type="ECO:0000256" key="1">
    <source>
        <dbReference type="ARBA" id="ARBA00007804"/>
    </source>
</evidence>
<evidence type="ECO:0000256" key="3">
    <source>
        <dbReference type="ARBA" id="ARBA00022618"/>
    </source>
</evidence>
<evidence type="ECO:0000313" key="13">
    <source>
        <dbReference type="Proteomes" id="UP000521872"/>
    </source>
</evidence>
<keyword evidence="13" id="KW-1185">Reference proteome</keyword>
<feature type="coiled-coil region" evidence="11">
    <location>
        <begin position="93"/>
        <end position="120"/>
    </location>
</feature>
<name>A0A8H4QQ30_9AGAR</name>
<dbReference type="AlphaFoldDB" id="A0A8H4QQ30"/>
<evidence type="ECO:0000256" key="6">
    <source>
        <dbReference type="ARBA" id="ARBA00023054"/>
    </source>
</evidence>
<evidence type="ECO:0000256" key="2">
    <source>
        <dbReference type="ARBA" id="ARBA00022454"/>
    </source>
</evidence>
<dbReference type="EMBL" id="JAACJL010000044">
    <property type="protein sequence ID" value="KAF4614710.1"/>
    <property type="molecule type" value="Genomic_DNA"/>
</dbReference>
<dbReference type="PANTHER" id="PTHR22142:SF2">
    <property type="entry name" value="KINETOCHORE PROTEIN SPC24"/>
    <property type="match status" value="1"/>
</dbReference>
<dbReference type="GO" id="GO:0008017">
    <property type="term" value="F:microtubule binding"/>
    <property type="evidence" value="ECO:0007669"/>
    <property type="project" value="TreeGrafter"/>
</dbReference>
<comment type="subcellular location">
    <subcellularLocation>
        <location evidence="10">Nucleus</location>
    </subcellularLocation>
    <subcellularLocation>
        <location evidence="10">Chromosome</location>
        <location evidence="10">Centromere</location>
        <location evidence="10">Kinetochore</location>
    </subcellularLocation>
</comment>
<dbReference type="GO" id="GO:0005634">
    <property type="term" value="C:nucleus"/>
    <property type="evidence" value="ECO:0007669"/>
    <property type="project" value="UniProtKB-SubCell"/>
</dbReference>
<comment type="subunit">
    <text evidence="10">Component of the NDC80 complex.</text>
</comment>
<keyword evidence="9 10" id="KW-0137">Centromere</keyword>
<sequence>MSTSRKLIRDMLPIIDPEEDYLTIVSADEQFTASEARRKKELEETHAKLKALMRVLEAARVSSTRPQSVPSEEAHISNLNELDATRLALAKSISEAEATLATKEAELANLKEETRRLELYDPATEHEKEMDGTALRLAIYKGIGFEPILDKNGNLHKMLVRAQSGDLHSVDFTTGKTDVEYTQLLWKLASS</sequence>
<keyword evidence="2 10" id="KW-0158">Chromosome</keyword>
<reference evidence="12 13" key="1">
    <citation type="submission" date="2019-12" db="EMBL/GenBank/DDBJ databases">
        <authorList>
            <person name="Floudas D."/>
            <person name="Bentzer J."/>
            <person name="Ahren D."/>
            <person name="Johansson T."/>
            <person name="Persson P."/>
            <person name="Tunlid A."/>
        </authorList>
    </citation>
    <scope>NUCLEOTIDE SEQUENCE [LARGE SCALE GENOMIC DNA]</scope>
    <source>
        <strain evidence="12 13">CBS 102.39</strain>
    </source>
</reference>
<gene>
    <name evidence="12" type="ORF">D9613_003237</name>
</gene>
<evidence type="ECO:0000256" key="7">
    <source>
        <dbReference type="ARBA" id="ARBA00023242"/>
    </source>
</evidence>
<proteinExistence type="inferred from homology"/>
<dbReference type="PANTHER" id="PTHR22142">
    <property type="match status" value="1"/>
</dbReference>
<evidence type="ECO:0000313" key="12">
    <source>
        <dbReference type="EMBL" id="KAF4614710.1"/>
    </source>
</evidence>
<keyword evidence="4 10" id="KW-0498">Mitosis</keyword>
<dbReference type="InterPro" id="IPR013252">
    <property type="entry name" value="Ndc80_Spc24"/>
</dbReference>
<evidence type="ECO:0000256" key="8">
    <source>
        <dbReference type="ARBA" id="ARBA00023306"/>
    </source>
</evidence>
<dbReference type="GO" id="GO:0051301">
    <property type="term" value="P:cell division"/>
    <property type="evidence" value="ECO:0007669"/>
    <property type="project" value="UniProtKB-UniRule"/>
</dbReference>